<dbReference type="Proteomes" id="UP001403385">
    <property type="component" value="Unassembled WGS sequence"/>
</dbReference>
<name>A0AAW9SH61_9BACT</name>
<accession>A0AAW9SH61</accession>
<comment type="caution">
    <text evidence="1">The sequence shown here is derived from an EMBL/GenBank/DDBJ whole genome shotgun (WGS) entry which is preliminary data.</text>
</comment>
<reference evidence="1 2" key="1">
    <citation type="submission" date="2024-04" db="EMBL/GenBank/DDBJ databases">
        <title>Novel genus in family Flammeovirgaceae.</title>
        <authorList>
            <person name="Nguyen T.H."/>
            <person name="Vuong T.Q."/>
            <person name="Le H."/>
            <person name="Kim S.-G."/>
        </authorList>
    </citation>
    <scope>NUCLEOTIDE SEQUENCE [LARGE SCALE GENOMIC DNA]</scope>
    <source>
        <strain evidence="1 2">JCM 23209</strain>
    </source>
</reference>
<dbReference type="RefSeq" id="WP_346824733.1">
    <property type="nucleotide sequence ID" value="NZ_JBDKWZ010000031.1"/>
</dbReference>
<organism evidence="1 2">
    <name type="scientific">Rapidithrix thailandica</name>
    <dbReference type="NCBI Taxonomy" id="413964"/>
    <lineage>
        <taxon>Bacteria</taxon>
        <taxon>Pseudomonadati</taxon>
        <taxon>Bacteroidota</taxon>
        <taxon>Cytophagia</taxon>
        <taxon>Cytophagales</taxon>
        <taxon>Flammeovirgaceae</taxon>
        <taxon>Rapidithrix</taxon>
    </lineage>
</organism>
<evidence type="ECO:0000313" key="2">
    <source>
        <dbReference type="Proteomes" id="UP001403385"/>
    </source>
</evidence>
<dbReference type="AlphaFoldDB" id="A0AAW9SH61"/>
<dbReference type="EMBL" id="JBDKWZ010000031">
    <property type="protein sequence ID" value="MEN7551955.1"/>
    <property type="molecule type" value="Genomic_DNA"/>
</dbReference>
<sequence length="171" mass="20019">MSMINTFALYGDSFRKTDFETRPRVSYKIREHIAALCAKYVLAPKNVIVNGRFDCSITFRFRKPIEDFNHKITYNVRTRQGTKEVGISIYDVEVSNNISPREYAFLILEGMQVFLTGEYKKITPVLFDAVKEYIDWDYINELPFPAPFEEQKYLLDPDPEVQRAYVDAFGE</sequence>
<protein>
    <submittedName>
        <fullName evidence="1">Uncharacterized protein</fullName>
    </submittedName>
</protein>
<proteinExistence type="predicted"/>
<keyword evidence="2" id="KW-1185">Reference proteome</keyword>
<evidence type="ECO:0000313" key="1">
    <source>
        <dbReference type="EMBL" id="MEN7551955.1"/>
    </source>
</evidence>
<gene>
    <name evidence="1" type="ORF">AAG747_28835</name>
</gene>